<evidence type="ECO:0000256" key="12">
    <source>
        <dbReference type="ARBA" id="ARBA00025324"/>
    </source>
</evidence>
<dbReference type="OrthoDB" id="883215at2"/>
<keyword evidence="6 13" id="KW-1133">Transmembrane helix</keyword>
<dbReference type="GO" id="GO:0005886">
    <property type="term" value="C:plasma membrane"/>
    <property type="evidence" value="ECO:0007669"/>
    <property type="project" value="UniProtKB-SubCell"/>
</dbReference>
<evidence type="ECO:0000256" key="11">
    <source>
        <dbReference type="ARBA" id="ARBA00023667"/>
    </source>
</evidence>
<dbReference type="Pfam" id="PF18927">
    <property type="entry name" value="CrtO"/>
    <property type="match status" value="1"/>
</dbReference>
<feature type="transmembrane region" description="Helical" evidence="13">
    <location>
        <begin position="96"/>
        <end position="114"/>
    </location>
</feature>
<evidence type="ECO:0000256" key="13">
    <source>
        <dbReference type="SAM" id="Phobius"/>
    </source>
</evidence>
<keyword evidence="7 13" id="KW-0472">Membrane</keyword>
<feature type="transmembrane region" description="Helical" evidence="13">
    <location>
        <begin position="5"/>
        <end position="27"/>
    </location>
</feature>
<dbReference type="RefSeq" id="WP_124800863.1">
    <property type="nucleotide sequence ID" value="NZ_CP034161.1"/>
</dbReference>
<comment type="pathway">
    <text evidence="9">Carotenoid biosynthesis; staphyloxanthin biosynthesis; staphyloxanthin from farnesyl diphosphate: step 5/5.</text>
</comment>
<organism evidence="14 15">
    <name type="scientific">Epilithonimonas vandammei</name>
    <dbReference type="NCBI Taxonomy" id="2487072"/>
    <lineage>
        <taxon>Bacteria</taxon>
        <taxon>Pseudomonadati</taxon>
        <taxon>Bacteroidota</taxon>
        <taxon>Flavobacteriia</taxon>
        <taxon>Flavobacteriales</taxon>
        <taxon>Weeksellaceae</taxon>
        <taxon>Chryseobacterium group</taxon>
        <taxon>Epilithonimonas</taxon>
    </lineage>
</organism>
<comment type="subcellular location">
    <subcellularLocation>
        <location evidence="1">Cell membrane</location>
        <topology evidence="1">Single-pass membrane protein</topology>
    </subcellularLocation>
</comment>
<evidence type="ECO:0000256" key="9">
    <source>
        <dbReference type="ARBA" id="ARBA00023588"/>
    </source>
</evidence>
<feature type="transmembrane region" description="Helical" evidence="13">
    <location>
        <begin position="47"/>
        <end position="69"/>
    </location>
</feature>
<gene>
    <name evidence="14" type="ORF">EIB74_00390</name>
</gene>
<evidence type="ECO:0000256" key="5">
    <source>
        <dbReference type="ARBA" id="ARBA00022729"/>
    </source>
</evidence>
<evidence type="ECO:0000256" key="1">
    <source>
        <dbReference type="ARBA" id="ARBA00004162"/>
    </source>
</evidence>
<reference evidence="15" key="1">
    <citation type="submission" date="2018-11" db="EMBL/GenBank/DDBJ databases">
        <title>Proposal to divide the Flavobacteriaceae and reorganize its genera based on Amino Acid Identity values calculated from whole genome sequences.</title>
        <authorList>
            <person name="Nicholson A.C."/>
            <person name="Gulvik C.A."/>
            <person name="Whitney A.M."/>
            <person name="Humrighouse B.W."/>
            <person name="Bell M."/>
            <person name="Holmes B."/>
            <person name="Steigerwalt A.B."/>
            <person name="Villarma A."/>
            <person name="Sheth M."/>
            <person name="Batra D."/>
            <person name="Pryor J."/>
            <person name="Bernardet J.-F."/>
            <person name="Hugo C."/>
            <person name="Kampfer P."/>
            <person name="Newman J.D."/>
            <person name="McQuiston J.R."/>
        </authorList>
    </citation>
    <scope>NUCLEOTIDE SEQUENCE [LARGE SCALE GENOMIC DNA]</scope>
    <source>
        <strain evidence="15">F5649</strain>
    </source>
</reference>
<dbReference type="UniPathway" id="UPA00029">
    <property type="reaction ID" value="UER00560"/>
</dbReference>
<proteinExistence type="inferred from homology"/>
<evidence type="ECO:0000313" key="14">
    <source>
        <dbReference type="EMBL" id="AZI38516.1"/>
    </source>
</evidence>
<evidence type="ECO:0000313" key="15">
    <source>
        <dbReference type="Proteomes" id="UP000281810"/>
    </source>
</evidence>
<keyword evidence="4 13" id="KW-0812">Transmembrane</keyword>
<evidence type="ECO:0000256" key="2">
    <source>
        <dbReference type="ARBA" id="ARBA00022475"/>
    </source>
</evidence>
<sequence length="160" mass="18972">MIFKYLSFSISIVFLSFIVGMIITALIRKTNFYNTTLSNLNFIKSEMINKIIGVGIIKWIVKNTFFKFLNPKLKFDRKMNISDVKNIRNEMTKSEIDHLFAFIFVILFVIATFYKQKYLLAFTILFVNLIMNLYPSLLQQQNKRRIGKLLSKFENRKQTN</sequence>
<feature type="transmembrane region" description="Helical" evidence="13">
    <location>
        <begin position="120"/>
        <end position="138"/>
    </location>
</feature>
<protein>
    <recommendedName>
        <fullName evidence="11">Glycosyl-4,4'-diaponeurosporenoate acyltransferase</fullName>
    </recommendedName>
</protein>
<dbReference type="GO" id="GO:0016746">
    <property type="term" value="F:acyltransferase activity"/>
    <property type="evidence" value="ECO:0007669"/>
    <property type="project" value="UniProtKB-KW"/>
</dbReference>
<keyword evidence="15" id="KW-1185">Reference proteome</keyword>
<accession>A0A3G8YC85</accession>
<evidence type="ECO:0000256" key="10">
    <source>
        <dbReference type="ARBA" id="ARBA00023603"/>
    </source>
</evidence>
<keyword evidence="8" id="KW-0012">Acyltransferase</keyword>
<keyword evidence="2" id="KW-1003">Cell membrane</keyword>
<keyword evidence="3" id="KW-0808">Transferase</keyword>
<evidence type="ECO:0000256" key="8">
    <source>
        <dbReference type="ARBA" id="ARBA00023315"/>
    </source>
</evidence>
<dbReference type="Proteomes" id="UP000281810">
    <property type="component" value="Chromosome"/>
</dbReference>
<comment type="similarity">
    <text evidence="10">Belongs to the acyltransferase CrtO family.</text>
</comment>
<evidence type="ECO:0000256" key="7">
    <source>
        <dbReference type="ARBA" id="ARBA00023136"/>
    </source>
</evidence>
<keyword evidence="5" id="KW-0732">Signal</keyword>
<evidence type="ECO:0000256" key="3">
    <source>
        <dbReference type="ARBA" id="ARBA00022679"/>
    </source>
</evidence>
<dbReference type="InterPro" id="IPR044021">
    <property type="entry name" value="CrtO"/>
</dbReference>
<dbReference type="EMBL" id="CP034161">
    <property type="protein sequence ID" value="AZI38516.1"/>
    <property type="molecule type" value="Genomic_DNA"/>
</dbReference>
<dbReference type="AlphaFoldDB" id="A0A3G8YC85"/>
<evidence type="ECO:0000256" key="6">
    <source>
        <dbReference type="ARBA" id="ARBA00022989"/>
    </source>
</evidence>
<evidence type="ECO:0000256" key="4">
    <source>
        <dbReference type="ARBA" id="ARBA00022692"/>
    </source>
</evidence>
<comment type="function">
    <text evidence="12">Catalyzes the acylation of glycosyl-4,4'-diaponeurosporenoate, i.e. the esterification of glucose at the C6'' position with the carboxyl group of the C(15) fatty acid 12-methyltetradecanoic acid, to yield staphyloxanthin. This is the last step in the biosynthesis of this orange pigment, present in most staphylococci strains.</text>
</comment>
<name>A0A3G8YC85_9FLAO</name>